<comment type="caution">
    <text evidence="1">The sequence shown here is derived from an EMBL/GenBank/DDBJ whole genome shotgun (WGS) entry which is preliminary data.</text>
</comment>
<dbReference type="EMBL" id="JBAHYK010000942">
    <property type="protein sequence ID" value="KAL0570394.1"/>
    <property type="molecule type" value="Genomic_DNA"/>
</dbReference>
<feature type="non-terminal residue" evidence="1">
    <location>
        <position position="363"/>
    </location>
</feature>
<reference evidence="1 2" key="1">
    <citation type="submission" date="2024-02" db="EMBL/GenBank/DDBJ databases">
        <title>A draft genome for the cacao thread blight pathogen Marasmius crinis-equi.</title>
        <authorList>
            <person name="Cohen S.P."/>
            <person name="Baruah I.K."/>
            <person name="Amoako-Attah I."/>
            <person name="Bukari Y."/>
            <person name="Meinhardt L.W."/>
            <person name="Bailey B.A."/>
        </authorList>
    </citation>
    <scope>NUCLEOTIDE SEQUENCE [LARGE SCALE GENOMIC DNA]</scope>
    <source>
        <strain evidence="1 2">GH-76</strain>
    </source>
</reference>
<proteinExistence type="predicted"/>
<organism evidence="1 2">
    <name type="scientific">Marasmius crinis-equi</name>
    <dbReference type="NCBI Taxonomy" id="585013"/>
    <lineage>
        <taxon>Eukaryota</taxon>
        <taxon>Fungi</taxon>
        <taxon>Dikarya</taxon>
        <taxon>Basidiomycota</taxon>
        <taxon>Agaricomycotina</taxon>
        <taxon>Agaricomycetes</taxon>
        <taxon>Agaricomycetidae</taxon>
        <taxon>Agaricales</taxon>
        <taxon>Marasmiineae</taxon>
        <taxon>Marasmiaceae</taxon>
        <taxon>Marasmius</taxon>
    </lineage>
</organism>
<evidence type="ECO:0000313" key="2">
    <source>
        <dbReference type="Proteomes" id="UP001465976"/>
    </source>
</evidence>
<evidence type="ECO:0000313" key="1">
    <source>
        <dbReference type="EMBL" id="KAL0570394.1"/>
    </source>
</evidence>
<accession>A0ABR3F572</accession>
<protein>
    <submittedName>
        <fullName evidence="1">Uncharacterized protein</fullName>
    </submittedName>
</protein>
<gene>
    <name evidence="1" type="ORF">V5O48_011552</name>
</gene>
<dbReference type="Proteomes" id="UP001465976">
    <property type="component" value="Unassembled WGS sequence"/>
</dbReference>
<dbReference type="Gene3D" id="3.80.10.10">
    <property type="entry name" value="Ribonuclease Inhibitor"/>
    <property type="match status" value="1"/>
</dbReference>
<keyword evidence="2" id="KW-1185">Reference proteome</keyword>
<name>A0ABR3F572_9AGAR</name>
<sequence>MKRSKQSPLDLSLYLPALHLTQKSLRPLDTLVRHSDRWRDVSIFLFPPFFPSQSFAPAQAKLPMLQSIQLKDDSEESSDLKISPIHFLNVTPSLHTLRLSPTLLELEDLLLPWAQIRILSLYDAYSARALPFLQKCSNLVELELSHVGEGDDFEGHILLNTLSSLVVRSVSGPEDVDDILTYTTLPALTHLVIEGDSDDGEFAWREWDTDALTDFVDRSACHITSLHLSRAPIDDEQVLSLLKRMPGLECLHLEDAPNVDDRVVTPDLLEGLVVEPGCSSLTYPTTQPLVPRLTDLKLVTPEDWENWYDGDTMQKAFLKMLSSRWFSEDAVPRDGLARLLTVEIVVSTEETLENFEPLRCFKD</sequence>
<dbReference type="SUPFAM" id="SSF52047">
    <property type="entry name" value="RNI-like"/>
    <property type="match status" value="1"/>
</dbReference>
<dbReference type="InterPro" id="IPR032675">
    <property type="entry name" value="LRR_dom_sf"/>
</dbReference>